<protein>
    <submittedName>
        <fullName evidence="1">Uncharacterized protein</fullName>
    </submittedName>
</protein>
<evidence type="ECO:0000313" key="1">
    <source>
        <dbReference type="EMBL" id="CAH1397856.1"/>
    </source>
</evidence>
<name>A0A9P0MP88_NEZVI</name>
<gene>
    <name evidence="1" type="ORF">NEZAVI_LOCUS7613</name>
</gene>
<reference evidence="1" key="1">
    <citation type="submission" date="2022-01" db="EMBL/GenBank/DDBJ databases">
        <authorList>
            <person name="King R."/>
        </authorList>
    </citation>
    <scope>NUCLEOTIDE SEQUENCE</scope>
</reference>
<organism evidence="1 2">
    <name type="scientific">Nezara viridula</name>
    <name type="common">Southern green stink bug</name>
    <name type="synonym">Cimex viridulus</name>
    <dbReference type="NCBI Taxonomy" id="85310"/>
    <lineage>
        <taxon>Eukaryota</taxon>
        <taxon>Metazoa</taxon>
        <taxon>Ecdysozoa</taxon>
        <taxon>Arthropoda</taxon>
        <taxon>Hexapoda</taxon>
        <taxon>Insecta</taxon>
        <taxon>Pterygota</taxon>
        <taxon>Neoptera</taxon>
        <taxon>Paraneoptera</taxon>
        <taxon>Hemiptera</taxon>
        <taxon>Heteroptera</taxon>
        <taxon>Panheteroptera</taxon>
        <taxon>Pentatomomorpha</taxon>
        <taxon>Pentatomoidea</taxon>
        <taxon>Pentatomidae</taxon>
        <taxon>Pentatominae</taxon>
        <taxon>Nezara</taxon>
    </lineage>
</organism>
<proteinExistence type="predicted"/>
<sequence>MPEPLGIQGPLLRVAVTNSGTWTGAVPVPHVPLPTENYMREDLIARKMVNTIQREKRFHNGTLNQLPATLGIPTVNVSSFRHTSHTTILNIHQAVTILGT</sequence>
<dbReference type="AlphaFoldDB" id="A0A9P0MP88"/>
<evidence type="ECO:0000313" key="2">
    <source>
        <dbReference type="Proteomes" id="UP001152798"/>
    </source>
</evidence>
<dbReference type="EMBL" id="OV725080">
    <property type="protein sequence ID" value="CAH1397856.1"/>
    <property type="molecule type" value="Genomic_DNA"/>
</dbReference>
<dbReference type="Proteomes" id="UP001152798">
    <property type="component" value="Chromosome 4"/>
</dbReference>
<accession>A0A9P0MP88</accession>
<keyword evidence="2" id="KW-1185">Reference proteome</keyword>